<evidence type="ECO:0000259" key="14">
    <source>
        <dbReference type="PROSITE" id="PS51656"/>
    </source>
</evidence>
<evidence type="ECO:0000256" key="7">
    <source>
        <dbReference type="ARBA" id="ARBA00022967"/>
    </source>
</evidence>
<evidence type="ECO:0000256" key="4">
    <source>
        <dbReference type="ARBA" id="ARBA00022519"/>
    </source>
</evidence>
<evidence type="ECO:0000256" key="1">
    <source>
        <dbReference type="ARBA" id="ARBA00022448"/>
    </source>
</evidence>
<dbReference type="HAMAP" id="MF_00463">
    <property type="entry name" value="RsxB_RnfB"/>
    <property type="match status" value="1"/>
</dbReference>
<dbReference type="PIRSF" id="PIRSF005784">
    <property type="entry name" value="Elect_transpt_RnfB"/>
    <property type="match status" value="1"/>
</dbReference>
<evidence type="ECO:0000256" key="6">
    <source>
        <dbReference type="ARBA" id="ARBA00022737"/>
    </source>
</evidence>
<dbReference type="InterPro" id="IPR016463">
    <property type="entry name" value="RnfB/RsxB_Proteobac"/>
</dbReference>
<feature type="binding site" evidence="12">
    <location>
        <position position="49"/>
    </location>
    <ligand>
        <name>[4Fe-4S] cluster</name>
        <dbReference type="ChEBI" id="CHEBI:49883"/>
        <label>1</label>
    </ligand>
</feature>
<feature type="binding site" evidence="12">
    <location>
        <position position="151"/>
    </location>
    <ligand>
        <name>[4Fe-4S] cluster</name>
        <dbReference type="ChEBI" id="CHEBI:49883"/>
        <label>2</label>
    </ligand>
</feature>
<evidence type="ECO:0000256" key="10">
    <source>
        <dbReference type="ARBA" id="ARBA00023014"/>
    </source>
</evidence>
<comment type="cofactor">
    <cofactor evidence="12">
        <name>[4Fe-4S] cluster</name>
        <dbReference type="ChEBI" id="CHEBI:49883"/>
    </cofactor>
    <text evidence="12">Binds 3 [4Fe-4S] clusters.</text>
</comment>
<dbReference type="InterPro" id="IPR017900">
    <property type="entry name" value="4Fe4S_Fe_S_CS"/>
</dbReference>
<dbReference type="PANTHER" id="PTHR42859:SF3">
    <property type="entry name" value="ION-TRANSLOCATING OXIDOREDUCTASE COMPLEX SUBUNIT B"/>
    <property type="match status" value="1"/>
</dbReference>
<feature type="binding site" evidence="12">
    <location>
        <position position="147"/>
    </location>
    <ligand>
        <name>[4Fe-4S] cluster</name>
        <dbReference type="ChEBI" id="CHEBI:49883"/>
        <label>3</label>
    </ligand>
</feature>
<dbReference type="InterPro" id="IPR007202">
    <property type="entry name" value="4Fe-4S_dom"/>
</dbReference>
<feature type="domain" description="4Fe-4S ferredoxin-type" evidence="13">
    <location>
        <begin position="132"/>
        <end position="161"/>
    </location>
</feature>
<dbReference type="InterPro" id="IPR010207">
    <property type="entry name" value="Elect_transpt_cplx_RnfB/RsxB"/>
</dbReference>
<evidence type="ECO:0000256" key="11">
    <source>
        <dbReference type="ARBA" id="ARBA00023136"/>
    </source>
</evidence>
<dbReference type="InterPro" id="IPR050294">
    <property type="entry name" value="RnfB_subfamily"/>
</dbReference>
<name>A0ABW5C4M6_9PROT</name>
<keyword evidence="1 12" id="KW-0813">Transport</keyword>
<keyword evidence="9 12" id="KW-0408">Iron</keyword>
<feature type="binding site" evidence="12">
    <location>
        <position position="54"/>
    </location>
    <ligand>
        <name>[4Fe-4S] cluster</name>
        <dbReference type="ChEBI" id="CHEBI:49883"/>
        <label>1</label>
    </ligand>
</feature>
<dbReference type="Pfam" id="PF14697">
    <property type="entry name" value="Fer4_21"/>
    <property type="match status" value="1"/>
</dbReference>
<keyword evidence="5 12" id="KW-0479">Metal-binding</keyword>
<keyword evidence="4 12" id="KW-0997">Cell inner membrane</keyword>
<feature type="binding site" evidence="12">
    <location>
        <position position="141"/>
    </location>
    <ligand>
        <name>[4Fe-4S] cluster</name>
        <dbReference type="ChEBI" id="CHEBI:49883"/>
        <label>3</label>
    </ligand>
</feature>
<dbReference type="InterPro" id="IPR017896">
    <property type="entry name" value="4Fe4S_Fe-S-bd"/>
</dbReference>
<feature type="binding site" evidence="12">
    <location>
        <position position="111"/>
    </location>
    <ligand>
        <name>[4Fe-4S] cluster</name>
        <dbReference type="ChEBI" id="CHEBI:49883"/>
        <label>2</label>
    </ligand>
</feature>
<feature type="binding site" evidence="12">
    <location>
        <position position="144"/>
    </location>
    <ligand>
        <name>[4Fe-4S] cluster</name>
        <dbReference type="ChEBI" id="CHEBI:49883"/>
        <label>3</label>
    </ligand>
</feature>
<keyword evidence="11 12" id="KW-0472">Membrane</keyword>
<comment type="subunit">
    <text evidence="12">The complex is composed of six subunits: RnfA, RnfB, RnfC, RnfD, RnfE and RnfG.</text>
</comment>
<gene>
    <name evidence="12" type="primary">rnfB</name>
    <name evidence="15" type="ORF">ACFSNB_00140</name>
</gene>
<keyword evidence="6 12" id="KW-0677">Repeat</keyword>
<evidence type="ECO:0000256" key="5">
    <source>
        <dbReference type="ARBA" id="ARBA00022723"/>
    </source>
</evidence>
<feature type="domain" description="4Fe-4S ferredoxin-type" evidence="13">
    <location>
        <begin position="102"/>
        <end position="131"/>
    </location>
</feature>
<keyword evidence="10 12" id="KW-0411">Iron-sulfur</keyword>
<comment type="function">
    <text evidence="12">Part of a membrane-bound complex that couples electron transfer with translocation of ions across the membrane.</text>
</comment>
<sequence length="181" mass="18161">MLIAVGGLAAMGVTLGGLLGIAARYLAVEADPLEAELQAMLPGSQCGQCGFVGCQQFAAALAEGHASVSACIPGGAATAEALAKRLGVSLDGHDVAEDVGPQVAFINEDLCIGCLRCANDCGTDAIVGAAKQVHTVIADVCHACGKCVKVCPTEAIAMRPVLPTLATWHWAKPGTPLAAAK</sequence>
<feature type="region of interest" description="Hydrophobic" evidence="12">
    <location>
        <begin position="1"/>
        <end position="23"/>
    </location>
</feature>
<dbReference type="EMBL" id="JBHUIY010000001">
    <property type="protein sequence ID" value="MFD2232205.1"/>
    <property type="molecule type" value="Genomic_DNA"/>
</dbReference>
<evidence type="ECO:0000259" key="13">
    <source>
        <dbReference type="PROSITE" id="PS51379"/>
    </source>
</evidence>
<feature type="binding site" evidence="12">
    <location>
        <position position="117"/>
    </location>
    <ligand>
        <name>[4Fe-4S] cluster</name>
        <dbReference type="ChEBI" id="CHEBI:49883"/>
        <label>2</label>
    </ligand>
</feature>
<dbReference type="RefSeq" id="WP_377313332.1">
    <property type="nucleotide sequence ID" value="NZ_JBHUIY010000001.1"/>
</dbReference>
<dbReference type="PROSITE" id="PS00198">
    <property type="entry name" value="4FE4S_FER_1"/>
    <property type="match status" value="2"/>
</dbReference>
<comment type="caution">
    <text evidence="15">The sequence shown here is derived from an EMBL/GenBank/DDBJ whole genome shotgun (WGS) entry which is preliminary data.</text>
</comment>
<dbReference type="SUPFAM" id="SSF54862">
    <property type="entry name" value="4Fe-4S ferredoxins"/>
    <property type="match status" value="1"/>
</dbReference>
<dbReference type="Proteomes" id="UP001597296">
    <property type="component" value="Unassembled WGS sequence"/>
</dbReference>
<dbReference type="PANTHER" id="PTHR42859">
    <property type="entry name" value="OXIDOREDUCTASE"/>
    <property type="match status" value="1"/>
</dbReference>
<evidence type="ECO:0000256" key="2">
    <source>
        <dbReference type="ARBA" id="ARBA00022475"/>
    </source>
</evidence>
<keyword evidence="8 12" id="KW-0249">Electron transport</keyword>
<keyword evidence="7 12" id="KW-1278">Translocase</keyword>
<dbReference type="Gene3D" id="1.10.15.40">
    <property type="entry name" value="Electron transport complex subunit B, putative Fe-S cluster"/>
    <property type="match status" value="1"/>
</dbReference>
<dbReference type="Pfam" id="PF04060">
    <property type="entry name" value="FeS"/>
    <property type="match status" value="1"/>
</dbReference>
<dbReference type="Gene3D" id="3.30.70.20">
    <property type="match status" value="1"/>
</dbReference>
<keyword evidence="2 12" id="KW-1003">Cell membrane</keyword>
<protein>
    <recommendedName>
        <fullName evidence="12">Ion-translocating oxidoreductase complex subunit B</fullName>
        <ecNumber evidence="12">7.-.-.-</ecNumber>
    </recommendedName>
    <alternativeName>
        <fullName evidence="12">Rnf electron transport complex subunit B</fullName>
    </alternativeName>
</protein>
<dbReference type="EC" id="7.-.-.-" evidence="12"/>
<feature type="binding site" evidence="12">
    <location>
        <position position="121"/>
    </location>
    <ligand>
        <name>[4Fe-4S] cluster</name>
        <dbReference type="ChEBI" id="CHEBI:49883"/>
        <label>3</label>
    </ligand>
</feature>
<feature type="binding site" evidence="12">
    <location>
        <position position="71"/>
    </location>
    <ligand>
        <name>[4Fe-4S] cluster</name>
        <dbReference type="ChEBI" id="CHEBI:49883"/>
        <label>1</label>
    </ligand>
</feature>
<comment type="caution">
    <text evidence="12">Lacks conserved residue(s) required for the propagation of feature annotation.</text>
</comment>
<evidence type="ECO:0000256" key="12">
    <source>
        <dbReference type="HAMAP-Rule" id="MF_00463"/>
    </source>
</evidence>
<evidence type="ECO:0000256" key="3">
    <source>
        <dbReference type="ARBA" id="ARBA00022485"/>
    </source>
</evidence>
<dbReference type="NCBIfam" id="TIGR01944">
    <property type="entry name" value="rnfB"/>
    <property type="match status" value="1"/>
</dbReference>
<evidence type="ECO:0000256" key="9">
    <source>
        <dbReference type="ARBA" id="ARBA00023004"/>
    </source>
</evidence>
<evidence type="ECO:0000313" key="15">
    <source>
        <dbReference type="EMBL" id="MFD2232205.1"/>
    </source>
</evidence>
<evidence type="ECO:0000313" key="16">
    <source>
        <dbReference type="Proteomes" id="UP001597296"/>
    </source>
</evidence>
<keyword evidence="16" id="KW-1185">Reference proteome</keyword>
<feature type="binding site" evidence="12">
    <location>
        <position position="114"/>
    </location>
    <ligand>
        <name>[4Fe-4S] cluster</name>
        <dbReference type="ChEBI" id="CHEBI:49883"/>
        <label>2</label>
    </ligand>
</feature>
<comment type="subcellular location">
    <subcellularLocation>
        <location evidence="12">Cell inner membrane</location>
    </subcellularLocation>
</comment>
<proteinExistence type="inferred from homology"/>
<dbReference type="PROSITE" id="PS51656">
    <property type="entry name" value="4FE4S"/>
    <property type="match status" value="1"/>
</dbReference>
<feature type="domain" description="4Fe-4S" evidence="14">
    <location>
        <begin position="29"/>
        <end position="88"/>
    </location>
</feature>
<accession>A0ABW5C4M6</accession>
<feature type="binding site" evidence="12">
    <location>
        <position position="46"/>
    </location>
    <ligand>
        <name>[4Fe-4S] cluster</name>
        <dbReference type="ChEBI" id="CHEBI:49883"/>
        <label>1</label>
    </ligand>
</feature>
<dbReference type="PROSITE" id="PS51379">
    <property type="entry name" value="4FE4S_FER_2"/>
    <property type="match status" value="2"/>
</dbReference>
<organism evidence="15 16">
    <name type="scientific">Phaeospirillum tilakii</name>
    <dbReference type="NCBI Taxonomy" id="741673"/>
    <lineage>
        <taxon>Bacteria</taxon>
        <taxon>Pseudomonadati</taxon>
        <taxon>Pseudomonadota</taxon>
        <taxon>Alphaproteobacteria</taxon>
        <taxon>Rhodospirillales</taxon>
        <taxon>Rhodospirillaceae</taxon>
        <taxon>Phaeospirillum</taxon>
    </lineage>
</organism>
<comment type="similarity">
    <text evidence="12">Belongs to the 4Fe4S bacterial-type ferredoxin family. RnfB subfamily.</text>
</comment>
<reference evidence="16" key="1">
    <citation type="journal article" date="2019" name="Int. J. Syst. Evol. Microbiol.">
        <title>The Global Catalogue of Microorganisms (GCM) 10K type strain sequencing project: providing services to taxonomists for standard genome sequencing and annotation.</title>
        <authorList>
            <consortium name="The Broad Institute Genomics Platform"/>
            <consortium name="The Broad Institute Genome Sequencing Center for Infectious Disease"/>
            <person name="Wu L."/>
            <person name="Ma J."/>
        </authorList>
    </citation>
    <scope>NUCLEOTIDE SEQUENCE [LARGE SCALE GENOMIC DNA]</scope>
    <source>
        <strain evidence="16">KCTC 15012</strain>
    </source>
</reference>
<keyword evidence="3 12" id="KW-0004">4Fe-4S</keyword>
<evidence type="ECO:0000256" key="8">
    <source>
        <dbReference type="ARBA" id="ARBA00022982"/>
    </source>
</evidence>